<dbReference type="PANTHER" id="PTHR48079">
    <property type="entry name" value="PROTEIN YEEZ"/>
    <property type="match status" value="1"/>
</dbReference>
<proteinExistence type="predicted"/>
<protein>
    <submittedName>
        <fullName evidence="2">NAD-dependent epimerase/dehydratase family protein</fullName>
    </submittedName>
</protein>
<feature type="domain" description="NAD-dependent epimerase/dehydratase" evidence="1">
    <location>
        <begin position="2"/>
        <end position="227"/>
    </location>
</feature>
<dbReference type="RefSeq" id="WP_207567364.1">
    <property type="nucleotide sequence ID" value="NZ_CP071446.1"/>
</dbReference>
<gene>
    <name evidence="2" type="ORF">JYK00_03810</name>
</gene>
<sequence>MIFITGGSGHLGNVLIRKLRALGEKIVTLVHPNDKCTSLEELDVKILKCDIRNCDKLDSIIKESDVVIHLAAIISILPWRKKLVYSINVNGTKNILKLVQKHNKKLIYVSSVHAFSEPEPYSIIDESTTIDPKLTSGVYGKSKATAALEVMNAAKSGVDVVTICPTGIIGPFDFKPSNMGIFFLNYLKGKLKYIIDGSFDFVDVRDVATGIISSIEKGKKGQFYILGNKTISLLELIKTLNKISGLTTIPEIVSTKIAYFFSYLAIFYGLLTNSKPLFTPYSIHTLTRNYIFSHSKAQKELSYNPRPFELTLSDTLKWFKEYFITKKYTLLHINS</sequence>
<dbReference type="SUPFAM" id="SSF51735">
    <property type="entry name" value="NAD(P)-binding Rossmann-fold domains"/>
    <property type="match status" value="1"/>
</dbReference>
<evidence type="ECO:0000313" key="2">
    <source>
        <dbReference type="EMBL" id="QTA38644.1"/>
    </source>
</evidence>
<dbReference type="EMBL" id="CP071446">
    <property type="protein sequence ID" value="QTA38644.1"/>
    <property type="molecule type" value="Genomic_DNA"/>
</dbReference>
<dbReference type="PANTHER" id="PTHR48079:SF6">
    <property type="entry name" value="NAD(P)-BINDING DOMAIN-CONTAINING PROTEIN-RELATED"/>
    <property type="match status" value="1"/>
</dbReference>
<dbReference type="InterPro" id="IPR001509">
    <property type="entry name" value="Epimerase_deHydtase"/>
</dbReference>
<keyword evidence="3" id="KW-1185">Reference proteome</keyword>
<reference evidence="2 3" key="1">
    <citation type="submission" date="2021-03" db="EMBL/GenBank/DDBJ databases">
        <title>Thermosipho ferrireducens sp.nov., an anaerobic thermophilic iron-reducing bacterium isolated from a deep-sea hydrothermal sulfide deposits.</title>
        <authorList>
            <person name="Zeng X."/>
            <person name="Chen Y."/>
            <person name="Shao Z."/>
        </authorList>
    </citation>
    <scope>NUCLEOTIDE SEQUENCE [LARGE SCALE GENOMIC DNA]</scope>
    <source>
        <strain evidence="2 3">JL129W03</strain>
    </source>
</reference>
<dbReference type="InterPro" id="IPR051783">
    <property type="entry name" value="NAD(P)-dependent_oxidoreduct"/>
</dbReference>
<accession>A0ABX7S7S7</accession>
<dbReference type="Proteomes" id="UP000671862">
    <property type="component" value="Chromosome"/>
</dbReference>
<dbReference type="InterPro" id="IPR036291">
    <property type="entry name" value="NAD(P)-bd_dom_sf"/>
</dbReference>
<evidence type="ECO:0000259" key="1">
    <source>
        <dbReference type="Pfam" id="PF01370"/>
    </source>
</evidence>
<organism evidence="2 3">
    <name type="scientific">Thermosipho ferrireducens</name>
    <dbReference type="NCBI Taxonomy" id="2571116"/>
    <lineage>
        <taxon>Bacteria</taxon>
        <taxon>Thermotogati</taxon>
        <taxon>Thermotogota</taxon>
        <taxon>Thermotogae</taxon>
        <taxon>Thermotogales</taxon>
        <taxon>Fervidobacteriaceae</taxon>
        <taxon>Thermosipho</taxon>
    </lineage>
</organism>
<dbReference type="Pfam" id="PF01370">
    <property type="entry name" value="Epimerase"/>
    <property type="match status" value="1"/>
</dbReference>
<dbReference type="Gene3D" id="3.40.50.720">
    <property type="entry name" value="NAD(P)-binding Rossmann-like Domain"/>
    <property type="match status" value="1"/>
</dbReference>
<name>A0ABX7S7S7_9BACT</name>
<evidence type="ECO:0000313" key="3">
    <source>
        <dbReference type="Proteomes" id="UP000671862"/>
    </source>
</evidence>